<dbReference type="Gene3D" id="1.25.40.10">
    <property type="entry name" value="Tetratricopeptide repeat domain"/>
    <property type="match status" value="2"/>
</dbReference>
<dbReference type="PROSITE" id="PS51375">
    <property type="entry name" value="PPR"/>
    <property type="match status" value="4"/>
</dbReference>
<protein>
    <recommendedName>
        <fullName evidence="6">Pentatricopeptide repeat-containing protein</fullName>
    </recommendedName>
</protein>
<evidence type="ECO:0000256" key="3">
    <source>
        <dbReference type="PROSITE-ProRule" id="PRU00708"/>
    </source>
</evidence>
<dbReference type="InterPro" id="IPR011990">
    <property type="entry name" value="TPR-like_helical_dom_sf"/>
</dbReference>
<dbReference type="PANTHER" id="PTHR47941">
    <property type="entry name" value="PENTATRICOPEPTIDE REPEAT-CONTAINING PROTEIN 3, MITOCHONDRIAL"/>
    <property type="match status" value="1"/>
</dbReference>
<dbReference type="AlphaFoldDB" id="A0ABC8LS42"/>
<proteinExistence type="inferred from homology"/>
<organism evidence="4 5">
    <name type="scientific">Eruca vesicaria subsp. sativa</name>
    <name type="common">Garden rocket</name>
    <name type="synonym">Eruca sativa</name>
    <dbReference type="NCBI Taxonomy" id="29727"/>
    <lineage>
        <taxon>Eukaryota</taxon>
        <taxon>Viridiplantae</taxon>
        <taxon>Streptophyta</taxon>
        <taxon>Embryophyta</taxon>
        <taxon>Tracheophyta</taxon>
        <taxon>Spermatophyta</taxon>
        <taxon>Magnoliopsida</taxon>
        <taxon>eudicotyledons</taxon>
        <taxon>Gunneridae</taxon>
        <taxon>Pentapetalae</taxon>
        <taxon>rosids</taxon>
        <taxon>malvids</taxon>
        <taxon>Brassicales</taxon>
        <taxon>Brassicaceae</taxon>
        <taxon>Brassiceae</taxon>
        <taxon>Eruca</taxon>
    </lineage>
</organism>
<feature type="repeat" description="PPR" evidence="3">
    <location>
        <begin position="160"/>
        <end position="194"/>
    </location>
</feature>
<keyword evidence="5" id="KW-1185">Reference proteome</keyword>
<comment type="similarity">
    <text evidence="1">Belongs to the PPR family. P subfamily.</text>
</comment>
<dbReference type="Pfam" id="PF13041">
    <property type="entry name" value="PPR_2"/>
    <property type="match status" value="3"/>
</dbReference>
<feature type="repeat" description="PPR" evidence="3">
    <location>
        <begin position="195"/>
        <end position="225"/>
    </location>
</feature>
<comment type="caution">
    <text evidence="4">The sequence shown here is derived from an EMBL/GenBank/DDBJ whole genome shotgun (WGS) entry which is preliminary data.</text>
</comment>
<dbReference type="NCBIfam" id="TIGR00756">
    <property type="entry name" value="PPR"/>
    <property type="match status" value="5"/>
</dbReference>
<feature type="repeat" description="PPR" evidence="3">
    <location>
        <begin position="89"/>
        <end position="123"/>
    </location>
</feature>
<evidence type="ECO:0000313" key="4">
    <source>
        <dbReference type="EMBL" id="CAH8386669.1"/>
    </source>
</evidence>
<evidence type="ECO:0000256" key="2">
    <source>
        <dbReference type="ARBA" id="ARBA00022737"/>
    </source>
</evidence>
<gene>
    <name evidence="4" type="ORF">ERUC_LOCUS39152</name>
</gene>
<accession>A0ABC8LS42</accession>
<name>A0ABC8LS42_ERUVS</name>
<sequence length="302" mass="33871">MSERRTLTKFLCCVEWSDVQRMGHESSGTWTNVRTLRDAFPIFDEMTKAGHHPSFFTYGSLLKGLCKGGHLKEVEKFLRSLHDVPAAVDTVMYNTVLTAMCRSGSLDKAVSLFGEMVQRNILPDSYTYTSLLSGLCRKGKTVIAILFVKEAEARGNLLPNEVMYTCFVDSMFKAGQWEAAFHFREQMEKLGLTPDTVTTNVMIDGYSRMGKIEKTNHMLSEMEPNLTTYSILCMGIQRGKTLGEKRAKMTEILENIVSWSCENPEPSTGILLLGHLEAADDADITEVTELQDSEKLSLCDCD</sequence>
<evidence type="ECO:0000256" key="1">
    <source>
        <dbReference type="ARBA" id="ARBA00007626"/>
    </source>
</evidence>
<evidence type="ECO:0008006" key="6">
    <source>
        <dbReference type="Google" id="ProtNLM"/>
    </source>
</evidence>
<feature type="repeat" description="PPR" evidence="3">
    <location>
        <begin position="124"/>
        <end position="158"/>
    </location>
</feature>
<keyword evidence="2" id="KW-0677">Repeat</keyword>
<evidence type="ECO:0000313" key="5">
    <source>
        <dbReference type="Proteomes" id="UP001642260"/>
    </source>
</evidence>
<dbReference type="EMBL" id="CAKOAT010714043">
    <property type="protein sequence ID" value="CAH8386669.1"/>
    <property type="molecule type" value="Genomic_DNA"/>
</dbReference>
<dbReference type="InterPro" id="IPR002885">
    <property type="entry name" value="PPR_rpt"/>
</dbReference>
<reference evidence="4 5" key="1">
    <citation type="submission" date="2022-03" db="EMBL/GenBank/DDBJ databases">
        <authorList>
            <person name="Macdonald S."/>
            <person name="Ahmed S."/>
            <person name="Newling K."/>
        </authorList>
    </citation>
    <scope>NUCLEOTIDE SEQUENCE [LARGE SCALE GENOMIC DNA]</scope>
</reference>
<dbReference type="Proteomes" id="UP001642260">
    <property type="component" value="Unassembled WGS sequence"/>
</dbReference>